<dbReference type="AlphaFoldDB" id="A0ABD1WB21"/>
<accession>A0ABD1WB21</accession>
<sequence>MEPTTTHVAGEKKGVVVPPSYAVSVLRAVSEKTIGARCLDFSSFYALSPFSSCVTTARCGTTLRSQTSPEYPKSRSCARCGTTLRSLTSPEKPKSLFVNLDGRIQRAQERDFGYSGDVCERMVVPQRAAVVQEENGDSEQKEEKSRQRALVIFSETARRTETAHRMETAHEGGTTAPCFSPATGVVVGSTAIGDNFSDFRPHNWDCVEREKREQNGGGVFGGTHLGRSTSTQLDQVV</sequence>
<name>A0ABD1WB21_9LAMI</name>
<proteinExistence type="predicted"/>
<organism evidence="2 3">
    <name type="scientific">Forsythia ovata</name>
    <dbReference type="NCBI Taxonomy" id="205694"/>
    <lineage>
        <taxon>Eukaryota</taxon>
        <taxon>Viridiplantae</taxon>
        <taxon>Streptophyta</taxon>
        <taxon>Embryophyta</taxon>
        <taxon>Tracheophyta</taxon>
        <taxon>Spermatophyta</taxon>
        <taxon>Magnoliopsida</taxon>
        <taxon>eudicotyledons</taxon>
        <taxon>Gunneridae</taxon>
        <taxon>Pentapetalae</taxon>
        <taxon>asterids</taxon>
        <taxon>lamiids</taxon>
        <taxon>Lamiales</taxon>
        <taxon>Oleaceae</taxon>
        <taxon>Forsythieae</taxon>
        <taxon>Forsythia</taxon>
    </lineage>
</organism>
<protein>
    <submittedName>
        <fullName evidence="2">Uncharacterized protein</fullName>
    </submittedName>
</protein>
<comment type="caution">
    <text evidence="2">The sequence shown here is derived from an EMBL/GenBank/DDBJ whole genome shotgun (WGS) entry which is preliminary data.</text>
</comment>
<evidence type="ECO:0000313" key="3">
    <source>
        <dbReference type="Proteomes" id="UP001604277"/>
    </source>
</evidence>
<dbReference type="Proteomes" id="UP001604277">
    <property type="component" value="Unassembled WGS sequence"/>
</dbReference>
<reference evidence="3" key="1">
    <citation type="submission" date="2024-07" db="EMBL/GenBank/DDBJ databases">
        <title>Two chromosome-level genome assemblies of Korean endemic species Abeliophyllum distichum and Forsythia ovata (Oleaceae).</title>
        <authorList>
            <person name="Jang H."/>
        </authorList>
    </citation>
    <scope>NUCLEOTIDE SEQUENCE [LARGE SCALE GENOMIC DNA]</scope>
</reference>
<evidence type="ECO:0000256" key="1">
    <source>
        <dbReference type="SAM" id="MobiDB-lite"/>
    </source>
</evidence>
<feature type="compositionally biased region" description="Polar residues" evidence="1">
    <location>
        <begin position="226"/>
        <end position="237"/>
    </location>
</feature>
<feature type="compositionally biased region" description="Gly residues" evidence="1">
    <location>
        <begin position="215"/>
        <end position="224"/>
    </location>
</feature>
<keyword evidence="3" id="KW-1185">Reference proteome</keyword>
<gene>
    <name evidence="2" type="ORF">Fot_16101</name>
</gene>
<dbReference type="EMBL" id="JBFOLJ010000004">
    <property type="protein sequence ID" value="KAL2546868.1"/>
    <property type="molecule type" value="Genomic_DNA"/>
</dbReference>
<evidence type="ECO:0000313" key="2">
    <source>
        <dbReference type="EMBL" id="KAL2546868.1"/>
    </source>
</evidence>
<feature type="region of interest" description="Disordered" evidence="1">
    <location>
        <begin position="214"/>
        <end position="237"/>
    </location>
</feature>